<comment type="caution">
    <text evidence="1">The sequence shown here is derived from an EMBL/GenBank/DDBJ whole genome shotgun (WGS) entry which is preliminary data.</text>
</comment>
<proteinExistence type="predicted"/>
<name>A0A9X5AT87_9BRAD</name>
<dbReference type="Proteomes" id="UP000438991">
    <property type="component" value="Unassembled WGS sequence"/>
</dbReference>
<evidence type="ECO:0000313" key="1">
    <source>
        <dbReference type="EMBL" id="MTW18317.1"/>
    </source>
</evidence>
<dbReference type="RefSeq" id="WP_155480777.1">
    <property type="nucleotide sequence ID" value="NZ_WNKV01000016.1"/>
</dbReference>
<gene>
    <name evidence="1" type="ORF">GJ689_19125</name>
</gene>
<evidence type="ECO:0000313" key="2">
    <source>
        <dbReference type="Proteomes" id="UP000438991"/>
    </source>
</evidence>
<protein>
    <recommendedName>
        <fullName evidence="3">LacI family transcriptional regulator</fullName>
    </recommendedName>
</protein>
<accession>A0A9X5AT87</accession>
<dbReference type="AlphaFoldDB" id="A0A9X5AT87"/>
<dbReference type="SUPFAM" id="SSF109709">
    <property type="entry name" value="KorB DNA-binding domain-like"/>
    <property type="match status" value="1"/>
</dbReference>
<sequence>MAKGAVLHDADSLTVTVPMTFTKRGGRKLVLAPNGVDARAMPRARVDSTMVKALARAHRWKRMLDSGDYPTVQDLANAEEINSSYVARVLRLSLLAPAIVEAILDGRQPPELQLEDLLARLPVEWSLQHEMLRGQR</sequence>
<evidence type="ECO:0008006" key="3">
    <source>
        <dbReference type="Google" id="ProtNLM"/>
    </source>
</evidence>
<organism evidence="1 2">
    <name type="scientific">Rhodoplanes serenus</name>
    <dbReference type="NCBI Taxonomy" id="200615"/>
    <lineage>
        <taxon>Bacteria</taxon>
        <taxon>Pseudomonadati</taxon>
        <taxon>Pseudomonadota</taxon>
        <taxon>Alphaproteobacteria</taxon>
        <taxon>Hyphomicrobiales</taxon>
        <taxon>Nitrobacteraceae</taxon>
        <taxon>Rhodoplanes</taxon>
    </lineage>
</organism>
<reference evidence="1 2" key="1">
    <citation type="submission" date="2019-11" db="EMBL/GenBank/DDBJ databases">
        <title>Whole-genome sequence of Rhodoplanes serenus DSM 18633, type strain.</title>
        <authorList>
            <person name="Kyndt J.A."/>
            <person name="Meyer T.E."/>
        </authorList>
    </citation>
    <scope>NUCLEOTIDE SEQUENCE [LARGE SCALE GENOMIC DNA]</scope>
    <source>
        <strain evidence="1 2">DSM 18633</strain>
    </source>
</reference>
<dbReference type="Gene3D" id="1.10.10.2830">
    <property type="match status" value="1"/>
</dbReference>
<dbReference type="EMBL" id="WNKV01000016">
    <property type="protein sequence ID" value="MTW18317.1"/>
    <property type="molecule type" value="Genomic_DNA"/>
</dbReference>